<feature type="transmembrane region" description="Helical" evidence="1">
    <location>
        <begin position="21"/>
        <end position="39"/>
    </location>
</feature>
<keyword evidence="1" id="KW-0812">Transmembrane</keyword>
<feature type="domain" description="Acyltransferase 3" evidence="2">
    <location>
        <begin position="6"/>
        <end position="143"/>
    </location>
</feature>
<feature type="transmembrane region" description="Helical" evidence="1">
    <location>
        <begin position="113"/>
        <end position="132"/>
    </location>
</feature>
<keyword evidence="1" id="KW-0472">Membrane</keyword>
<accession>A0AAV4THN7</accession>
<organism evidence="3 4">
    <name type="scientific">Caerostris extrusa</name>
    <name type="common">Bark spider</name>
    <name type="synonym">Caerostris bankana</name>
    <dbReference type="NCBI Taxonomy" id="172846"/>
    <lineage>
        <taxon>Eukaryota</taxon>
        <taxon>Metazoa</taxon>
        <taxon>Ecdysozoa</taxon>
        <taxon>Arthropoda</taxon>
        <taxon>Chelicerata</taxon>
        <taxon>Arachnida</taxon>
        <taxon>Araneae</taxon>
        <taxon>Araneomorphae</taxon>
        <taxon>Entelegynae</taxon>
        <taxon>Araneoidea</taxon>
        <taxon>Araneidae</taxon>
        <taxon>Caerostris</taxon>
    </lineage>
</organism>
<dbReference type="InterPro" id="IPR052728">
    <property type="entry name" value="O2_lipid_transport_reg"/>
</dbReference>
<dbReference type="InterPro" id="IPR002656">
    <property type="entry name" value="Acyl_transf_3_dom"/>
</dbReference>
<sequence>MKMKEEKINVFLFIFRRFWRLTPPFMFVIAAVYLVPYLGSGPVWKETVVQGLSDKCKMTWWANLLYINNFLPSPEMCLQWTWYIPVDTHLYFLSLLVLIPLKRTFFFSPRNPKLAFMINGVIFICGIVATVINNVHYSLHPTAIYVYNNPE</sequence>
<proteinExistence type="predicted"/>
<dbReference type="Proteomes" id="UP001054945">
    <property type="component" value="Unassembled WGS sequence"/>
</dbReference>
<dbReference type="Pfam" id="PF01757">
    <property type="entry name" value="Acyl_transf_3"/>
    <property type="match status" value="1"/>
</dbReference>
<keyword evidence="1" id="KW-1133">Transmembrane helix</keyword>
<keyword evidence="4" id="KW-1185">Reference proteome</keyword>
<name>A0AAV4THN7_CAEEX</name>
<gene>
    <name evidence="3" type="primary">nrf-6_41</name>
    <name evidence="3" type="ORF">CEXT_241711</name>
</gene>
<dbReference type="PANTHER" id="PTHR11161:SF0">
    <property type="entry name" value="O-ACYLTRANSFERASE LIKE PROTEIN"/>
    <property type="match status" value="1"/>
</dbReference>
<comment type="caution">
    <text evidence="3">The sequence shown here is derived from an EMBL/GenBank/DDBJ whole genome shotgun (WGS) entry which is preliminary data.</text>
</comment>
<feature type="transmembrane region" description="Helical" evidence="1">
    <location>
        <begin position="80"/>
        <end position="101"/>
    </location>
</feature>
<dbReference type="GO" id="GO:0016747">
    <property type="term" value="F:acyltransferase activity, transferring groups other than amino-acyl groups"/>
    <property type="evidence" value="ECO:0007669"/>
    <property type="project" value="InterPro"/>
</dbReference>
<evidence type="ECO:0000256" key="1">
    <source>
        <dbReference type="SAM" id="Phobius"/>
    </source>
</evidence>
<protein>
    <submittedName>
        <fullName evidence="3">Nose resistant to fluoxetine protein 6</fullName>
    </submittedName>
</protein>
<dbReference type="EMBL" id="BPLR01011138">
    <property type="protein sequence ID" value="GIY44417.1"/>
    <property type="molecule type" value="Genomic_DNA"/>
</dbReference>
<evidence type="ECO:0000259" key="2">
    <source>
        <dbReference type="Pfam" id="PF01757"/>
    </source>
</evidence>
<dbReference type="AlphaFoldDB" id="A0AAV4THN7"/>
<evidence type="ECO:0000313" key="3">
    <source>
        <dbReference type="EMBL" id="GIY44417.1"/>
    </source>
</evidence>
<evidence type="ECO:0000313" key="4">
    <source>
        <dbReference type="Proteomes" id="UP001054945"/>
    </source>
</evidence>
<dbReference type="PANTHER" id="PTHR11161">
    <property type="entry name" value="O-ACYLTRANSFERASE"/>
    <property type="match status" value="1"/>
</dbReference>
<reference evidence="3 4" key="1">
    <citation type="submission" date="2021-06" db="EMBL/GenBank/DDBJ databases">
        <title>Caerostris extrusa draft genome.</title>
        <authorList>
            <person name="Kono N."/>
            <person name="Arakawa K."/>
        </authorList>
    </citation>
    <scope>NUCLEOTIDE SEQUENCE [LARGE SCALE GENOMIC DNA]</scope>
</reference>